<dbReference type="GO" id="GO:0110154">
    <property type="term" value="P:RNA decapping"/>
    <property type="evidence" value="ECO:0007669"/>
    <property type="project" value="TreeGrafter"/>
</dbReference>
<name>A0AAJ0XB24_9GAMM</name>
<gene>
    <name evidence="2" type="ORF">CKO40_15560</name>
</gene>
<reference evidence="2" key="1">
    <citation type="submission" date="2017-08" db="EMBL/GenBank/DDBJ databases">
        <authorList>
            <person name="Imhoff J.F."/>
            <person name="Rahn T."/>
            <person name="Kuenzel S."/>
            <person name="Neulinger S.C."/>
        </authorList>
    </citation>
    <scope>NUCLEOTIDE SEQUENCE</scope>
    <source>
        <strain evidence="2">DSM 11080</strain>
    </source>
</reference>
<dbReference type="Gene3D" id="3.60.21.10">
    <property type="match status" value="1"/>
</dbReference>
<reference evidence="2" key="2">
    <citation type="journal article" date="2020" name="Microorganisms">
        <title>Osmotic Adaptation and Compatible Solute Biosynthesis of Phototrophic Bacteria as Revealed from Genome Analyses.</title>
        <authorList>
            <person name="Imhoff J.F."/>
            <person name="Rahn T."/>
            <person name="Kunzel S."/>
            <person name="Keller A."/>
            <person name="Neulinger S.C."/>
        </authorList>
    </citation>
    <scope>NUCLEOTIDE SEQUENCE</scope>
    <source>
        <strain evidence="2">DSM 11080</strain>
    </source>
</reference>
<dbReference type="InterPro" id="IPR029052">
    <property type="entry name" value="Metallo-depent_PP-like"/>
</dbReference>
<protein>
    <recommendedName>
        <fullName evidence="1">Calcineurin-like phosphoesterase domain-containing protein</fullName>
    </recommendedName>
</protein>
<proteinExistence type="predicted"/>
<feature type="domain" description="Calcineurin-like phosphoesterase" evidence="1">
    <location>
        <begin position="19"/>
        <end position="211"/>
    </location>
</feature>
<organism evidence="2 3">
    <name type="scientific">Halochromatium glycolicum</name>
    <dbReference type="NCBI Taxonomy" id="85075"/>
    <lineage>
        <taxon>Bacteria</taxon>
        <taxon>Pseudomonadati</taxon>
        <taxon>Pseudomonadota</taxon>
        <taxon>Gammaproteobacteria</taxon>
        <taxon>Chromatiales</taxon>
        <taxon>Chromatiaceae</taxon>
        <taxon>Halochromatium</taxon>
    </lineage>
</organism>
<keyword evidence="3" id="KW-1185">Reference proteome</keyword>
<dbReference type="CDD" id="cd00144">
    <property type="entry name" value="MPP_PPP_family"/>
    <property type="match status" value="1"/>
</dbReference>
<dbReference type="InterPro" id="IPR050126">
    <property type="entry name" value="Ap4A_hydrolase"/>
</dbReference>
<dbReference type="PANTHER" id="PTHR42850">
    <property type="entry name" value="METALLOPHOSPHOESTERASE"/>
    <property type="match status" value="1"/>
</dbReference>
<dbReference type="Pfam" id="PF00149">
    <property type="entry name" value="Metallophos"/>
    <property type="match status" value="1"/>
</dbReference>
<dbReference type="AlphaFoldDB" id="A0AAJ0XB24"/>
<evidence type="ECO:0000313" key="3">
    <source>
        <dbReference type="Proteomes" id="UP001296776"/>
    </source>
</evidence>
<dbReference type="PANTHER" id="PTHR42850:SF4">
    <property type="entry name" value="ZINC-DEPENDENT ENDOPOLYPHOSPHATASE"/>
    <property type="match status" value="1"/>
</dbReference>
<accession>A0AAJ0XB24</accession>
<dbReference type="InterPro" id="IPR004843">
    <property type="entry name" value="Calcineurin-like_PHP"/>
</dbReference>
<dbReference type="Proteomes" id="UP001296776">
    <property type="component" value="Unassembled WGS sequence"/>
</dbReference>
<dbReference type="EMBL" id="NRSJ01000030">
    <property type="protein sequence ID" value="MBK1705933.1"/>
    <property type="molecule type" value="Genomic_DNA"/>
</dbReference>
<dbReference type="GO" id="GO:0005737">
    <property type="term" value="C:cytoplasm"/>
    <property type="evidence" value="ECO:0007669"/>
    <property type="project" value="TreeGrafter"/>
</dbReference>
<dbReference type="SUPFAM" id="SSF56300">
    <property type="entry name" value="Metallo-dependent phosphatases"/>
    <property type="match status" value="1"/>
</dbReference>
<evidence type="ECO:0000259" key="1">
    <source>
        <dbReference type="Pfam" id="PF00149"/>
    </source>
</evidence>
<dbReference type="GO" id="GO:0016791">
    <property type="term" value="F:phosphatase activity"/>
    <property type="evidence" value="ECO:0007669"/>
    <property type="project" value="TreeGrafter"/>
</dbReference>
<evidence type="ECO:0000313" key="2">
    <source>
        <dbReference type="EMBL" id="MBK1705933.1"/>
    </source>
</evidence>
<dbReference type="GO" id="GO:0008803">
    <property type="term" value="F:bis(5'-nucleosyl)-tetraphosphatase (symmetrical) activity"/>
    <property type="evidence" value="ECO:0007669"/>
    <property type="project" value="TreeGrafter"/>
</dbReference>
<sequence>MTDGRRTARPEPARAPEEMRLYVVGDIHGRADLLEPLQARIEADAARYPDRDRWLIYLGDYVDRGPQSREVLECLSRPPAAALNRCCLMGNHEQAMLGFLADPLAGAHWLEFGGLATLSSYQVAPPTPDADGLLEAAAALRAALPAHHLAFLEQLELSRRFGDYLFVHAGIRPGVPLEAQAPQDLLWIREPFLSARKPHPLMVVHGHHVSVAVDVRANRIGVDTGAYATGRLSCLVLEGTGRWLLDTREGGPRPLPD</sequence>
<comment type="caution">
    <text evidence="2">The sequence shown here is derived from an EMBL/GenBank/DDBJ whole genome shotgun (WGS) entry which is preliminary data.</text>
</comment>